<feature type="region of interest" description="Disordered" evidence="3">
    <location>
        <begin position="467"/>
        <end position="523"/>
    </location>
</feature>
<dbReference type="PANTHER" id="PTHR46292:SF1">
    <property type="entry name" value="COILED-COIL DOMAIN-CONTAINING PROTEIN 102A"/>
    <property type="match status" value="1"/>
</dbReference>
<evidence type="ECO:0000256" key="2">
    <source>
        <dbReference type="SAM" id="Coils"/>
    </source>
</evidence>
<feature type="compositionally biased region" description="Polar residues" evidence="3">
    <location>
        <begin position="222"/>
        <end position="231"/>
    </location>
</feature>
<feature type="compositionally biased region" description="Basic and acidic residues" evidence="3">
    <location>
        <begin position="476"/>
        <end position="494"/>
    </location>
</feature>
<evidence type="ECO:0000313" key="4">
    <source>
        <dbReference type="Proteomes" id="UP000515146"/>
    </source>
</evidence>
<evidence type="ECO:0000313" key="5">
    <source>
        <dbReference type="RefSeq" id="XP_027195794.1"/>
    </source>
</evidence>
<dbReference type="OrthoDB" id="5984396at2759"/>
<protein>
    <recommendedName>
        <fullName evidence="6">Coiled-coil domain-containing protein 102A-like</fullName>
    </recommendedName>
</protein>
<evidence type="ECO:0000256" key="1">
    <source>
        <dbReference type="ARBA" id="ARBA00023054"/>
    </source>
</evidence>
<evidence type="ECO:0000256" key="3">
    <source>
        <dbReference type="SAM" id="MobiDB-lite"/>
    </source>
</evidence>
<dbReference type="KEGG" id="dpte:113790337"/>
<accession>A0A6P6XV63</accession>
<feature type="compositionally biased region" description="Basic and acidic residues" evidence="3">
    <location>
        <begin position="504"/>
        <end position="514"/>
    </location>
</feature>
<proteinExistence type="predicted"/>
<feature type="coiled-coil region" evidence="2">
    <location>
        <begin position="118"/>
        <end position="201"/>
    </location>
</feature>
<feature type="compositionally biased region" description="Low complexity" evidence="3">
    <location>
        <begin position="292"/>
        <end position="301"/>
    </location>
</feature>
<feature type="region of interest" description="Disordered" evidence="3">
    <location>
        <begin position="213"/>
        <end position="242"/>
    </location>
</feature>
<evidence type="ECO:0008006" key="6">
    <source>
        <dbReference type="Google" id="ProtNLM"/>
    </source>
</evidence>
<feature type="compositionally biased region" description="Low complexity" evidence="3">
    <location>
        <begin position="266"/>
        <end position="278"/>
    </location>
</feature>
<dbReference type="OMA" id="FQMEKSI"/>
<dbReference type="InParanoid" id="A0A6P6XV63"/>
<dbReference type="PANTHER" id="PTHR46292">
    <property type="entry name" value="COILED-COIL DOMAIN-CONTAINING PROTEIN 102A"/>
    <property type="match status" value="1"/>
</dbReference>
<dbReference type="RefSeq" id="XP_027195794.1">
    <property type="nucleotide sequence ID" value="XM_027339993.1"/>
</dbReference>
<name>A0A6P6XV63_DERPT</name>
<dbReference type="Proteomes" id="UP000515146">
    <property type="component" value="Unplaced"/>
</dbReference>
<feature type="region of interest" description="Disordered" evidence="3">
    <location>
        <begin position="266"/>
        <end position="303"/>
    </location>
</feature>
<feature type="compositionally biased region" description="Polar residues" evidence="3">
    <location>
        <begin position="279"/>
        <end position="291"/>
    </location>
</feature>
<gene>
    <name evidence="5" type="primary">LOC113790337</name>
</gene>
<dbReference type="AlphaFoldDB" id="A0A6P6XV63"/>
<keyword evidence="1 2" id="KW-0175">Coiled coil</keyword>
<sequence>MLSNKEKRLSHAAPISVNEAFNFPSNAAIISNHIKPPNYGLINTHHSNVPNPSINHMNAPIKDPHLKKLAQEHRNSHSLNHDFSQLYISNLKNQIESHTTTSGIKHRAIDSNRNFEEMNSYKKEAQESKKQMFQMEKSISFWSECTEYWRNKWRKTRDEKIKLREEVKQLRSRINKLEHQLKTSEEKRIRLGNEVNFLNEELSRYMYRYEDDASVNRKKKPTTSQHPIQYNSDRRVDYRKKQRRKIQNMIANNSKLNTNQTTISQNIESSSSDSENQNYHNAQSHHSYTTVQPPQSQQQQQRHYDIDQINSLGKLSSNAKIIFRHHERLLDKRIMNKKRFSQVVMLDEDEIFQMNKDIPSSKTNATINDDNDTLKISHCSILQQSDLNDTLNTYTNSHKHRYMDYLAEEEEDSFDDRIKPGQFFSDDLDLESTGIGSSNTNIVASTNNIAVNNNNNNNSLECFPKAESSISQNDDDEKKKANEQNNDDEKKSNKTFDVINNDALKPKESDTKCETDDDDDDEV</sequence>
<organism evidence="4 5">
    <name type="scientific">Dermatophagoides pteronyssinus</name>
    <name type="common">European house dust mite</name>
    <dbReference type="NCBI Taxonomy" id="6956"/>
    <lineage>
        <taxon>Eukaryota</taxon>
        <taxon>Metazoa</taxon>
        <taxon>Ecdysozoa</taxon>
        <taxon>Arthropoda</taxon>
        <taxon>Chelicerata</taxon>
        <taxon>Arachnida</taxon>
        <taxon>Acari</taxon>
        <taxon>Acariformes</taxon>
        <taxon>Sarcoptiformes</taxon>
        <taxon>Astigmata</taxon>
        <taxon>Psoroptidia</taxon>
        <taxon>Analgoidea</taxon>
        <taxon>Pyroglyphidae</taxon>
        <taxon>Dermatophagoidinae</taxon>
        <taxon>Dermatophagoides</taxon>
    </lineage>
</organism>
<keyword evidence="4" id="KW-1185">Reference proteome</keyword>
<reference evidence="5" key="1">
    <citation type="submission" date="2025-08" db="UniProtKB">
        <authorList>
            <consortium name="RefSeq"/>
        </authorList>
    </citation>
    <scope>IDENTIFICATION</scope>
    <source>
        <strain evidence="5">Airmid</strain>
    </source>
</reference>